<evidence type="ECO:0008006" key="4">
    <source>
        <dbReference type="Google" id="ProtNLM"/>
    </source>
</evidence>
<feature type="compositionally biased region" description="Low complexity" evidence="1">
    <location>
        <begin position="1"/>
        <end position="14"/>
    </location>
</feature>
<proteinExistence type="predicted"/>
<feature type="region of interest" description="Disordered" evidence="1">
    <location>
        <begin position="1"/>
        <end position="25"/>
    </location>
</feature>
<evidence type="ECO:0000313" key="3">
    <source>
        <dbReference type="Proteomes" id="UP001500879"/>
    </source>
</evidence>
<keyword evidence="3" id="KW-1185">Reference proteome</keyword>
<accession>A0ABN0Z406</accession>
<reference evidence="2 3" key="1">
    <citation type="journal article" date="2019" name="Int. J. Syst. Evol. Microbiol.">
        <title>The Global Catalogue of Microorganisms (GCM) 10K type strain sequencing project: providing services to taxonomists for standard genome sequencing and annotation.</title>
        <authorList>
            <consortium name="The Broad Institute Genomics Platform"/>
            <consortium name="The Broad Institute Genome Sequencing Center for Infectious Disease"/>
            <person name="Wu L."/>
            <person name="Ma J."/>
        </authorList>
    </citation>
    <scope>NUCLEOTIDE SEQUENCE [LARGE SCALE GENOMIC DNA]</scope>
    <source>
        <strain evidence="2 3">JCM 4788</strain>
    </source>
</reference>
<dbReference type="NCBIfam" id="NF038159">
    <property type="entry name" value="lanthi_III_b"/>
    <property type="match status" value="1"/>
</dbReference>
<feature type="compositionally biased region" description="Polar residues" evidence="1">
    <location>
        <begin position="58"/>
        <end position="75"/>
    </location>
</feature>
<name>A0ABN0Z406_9ACTN</name>
<sequence>MALWVSSRSSGGPRTRTDGVDSTTVRHERHTFSEELNMANILDLQALEAPQEDMALAGSTQSNHCDDTSSLSMWC</sequence>
<dbReference type="InterPro" id="IPR045825">
    <property type="entry name" value="RamS"/>
</dbReference>
<dbReference type="Pfam" id="PF19402">
    <property type="entry name" value="RamS"/>
    <property type="match status" value="1"/>
</dbReference>
<feature type="region of interest" description="Disordered" evidence="1">
    <location>
        <begin position="55"/>
        <end position="75"/>
    </location>
</feature>
<evidence type="ECO:0000256" key="1">
    <source>
        <dbReference type="SAM" id="MobiDB-lite"/>
    </source>
</evidence>
<dbReference type="EMBL" id="BAAABX010000068">
    <property type="protein sequence ID" value="GAA0432299.1"/>
    <property type="molecule type" value="Genomic_DNA"/>
</dbReference>
<dbReference type="Proteomes" id="UP001500879">
    <property type="component" value="Unassembled WGS sequence"/>
</dbReference>
<gene>
    <name evidence="2" type="ORF">GCM10010357_62360</name>
</gene>
<comment type="caution">
    <text evidence="2">The sequence shown here is derived from an EMBL/GenBank/DDBJ whole genome shotgun (WGS) entry which is preliminary data.</text>
</comment>
<organism evidence="2 3">
    <name type="scientific">Streptomyces luteireticuli</name>
    <dbReference type="NCBI Taxonomy" id="173858"/>
    <lineage>
        <taxon>Bacteria</taxon>
        <taxon>Bacillati</taxon>
        <taxon>Actinomycetota</taxon>
        <taxon>Actinomycetes</taxon>
        <taxon>Kitasatosporales</taxon>
        <taxon>Streptomycetaceae</taxon>
        <taxon>Streptomyces</taxon>
    </lineage>
</organism>
<feature type="compositionally biased region" description="Basic and acidic residues" evidence="1">
    <location>
        <begin position="15"/>
        <end position="25"/>
    </location>
</feature>
<evidence type="ECO:0000313" key="2">
    <source>
        <dbReference type="EMBL" id="GAA0432299.1"/>
    </source>
</evidence>
<protein>
    <recommendedName>
        <fullName evidence="4">SapB/AmfS family lantipeptide</fullName>
    </recommendedName>
</protein>